<evidence type="ECO:0000256" key="1">
    <source>
        <dbReference type="SAM" id="SignalP"/>
    </source>
</evidence>
<dbReference type="PANTHER" id="PTHR11220:SF1">
    <property type="entry name" value="HEME-BINDING PROTEIN 2"/>
    <property type="match status" value="1"/>
</dbReference>
<keyword evidence="1" id="KW-0732">Signal</keyword>
<accession>A0ABS8C2X8</accession>
<organism evidence="2 3">
    <name type="scientific">Alishewanella maricola</name>
    <dbReference type="NCBI Taxonomy" id="2795740"/>
    <lineage>
        <taxon>Bacteria</taxon>
        <taxon>Pseudomonadati</taxon>
        <taxon>Pseudomonadota</taxon>
        <taxon>Gammaproteobacteria</taxon>
        <taxon>Alteromonadales</taxon>
        <taxon>Alteromonadaceae</taxon>
        <taxon>Alishewanella</taxon>
    </lineage>
</organism>
<dbReference type="InterPro" id="IPR006917">
    <property type="entry name" value="SOUL_heme-bd"/>
</dbReference>
<dbReference type="RefSeq" id="WP_226750776.1">
    <property type="nucleotide sequence ID" value="NZ_JAEINI020000004.1"/>
</dbReference>
<gene>
    <name evidence="2" type="ORF">JAO78_007590</name>
</gene>
<feature type="signal peptide" evidence="1">
    <location>
        <begin position="1"/>
        <end position="21"/>
    </location>
</feature>
<evidence type="ECO:0000313" key="2">
    <source>
        <dbReference type="EMBL" id="MCB5226679.1"/>
    </source>
</evidence>
<comment type="caution">
    <text evidence="2">The sequence shown here is derived from an EMBL/GenBank/DDBJ whole genome shotgun (WGS) entry which is preliminary data.</text>
</comment>
<proteinExistence type="predicted"/>
<dbReference type="PANTHER" id="PTHR11220">
    <property type="entry name" value="HEME-BINDING PROTEIN-RELATED"/>
    <property type="match status" value="1"/>
</dbReference>
<sequence length="206" mass="23332">MTLLRTTLLLLLSLFAAKALAIEEAKYAVEVSERDFELRLYEPHIVAETAVAAEFDEAGNAAFQRLFKYISGNNAARQDIAMTTPVGQAAEGQKIDMTTPVGQQQQAGRWLVSFMMPAEFTLETIPEPRDPLVKIRQVPAQRMAAITYSGFWSEKGYLRHKEKLMQWINDKGYQVAGEPSWARYNPPLMPWFMRRNEVLVPVIVAP</sequence>
<dbReference type="Gene3D" id="3.20.80.10">
    <property type="entry name" value="Regulatory factor, effector binding domain"/>
    <property type="match status" value="1"/>
</dbReference>
<dbReference type="Proteomes" id="UP000633814">
    <property type="component" value="Unassembled WGS sequence"/>
</dbReference>
<name>A0ABS8C2X8_9ALTE</name>
<dbReference type="EMBL" id="JAEINI020000004">
    <property type="protein sequence ID" value="MCB5226679.1"/>
    <property type="molecule type" value="Genomic_DNA"/>
</dbReference>
<evidence type="ECO:0000313" key="3">
    <source>
        <dbReference type="Proteomes" id="UP000633814"/>
    </source>
</evidence>
<dbReference type="SUPFAM" id="SSF55136">
    <property type="entry name" value="Probable bacterial effector-binding domain"/>
    <property type="match status" value="1"/>
</dbReference>
<dbReference type="InterPro" id="IPR011256">
    <property type="entry name" value="Reg_factor_effector_dom_sf"/>
</dbReference>
<keyword evidence="3" id="KW-1185">Reference proteome</keyword>
<protein>
    <submittedName>
        <fullName evidence="2">Heme-binding protein</fullName>
    </submittedName>
</protein>
<reference evidence="2 3" key="1">
    <citation type="submission" date="2021-10" db="EMBL/GenBank/DDBJ databases">
        <title>Alishewanella koreense sp. nov. isolated from seawater of southwestern coast in South Korea and the proposal for the reclassification of Rheinheimera perlucida and Rheinheimera tuosuensis as Arsukibacterium perlucida and Arsukibacterium tuosuensis.</title>
        <authorList>
            <person name="Kim K.H."/>
            <person name="Ruan W."/>
            <person name="Kim K.R."/>
            <person name="Baek J.H."/>
            <person name="Jeon C.O."/>
        </authorList>
    </citation>
    <scope>NUCLEOTIDE SEQUENCE [LARGE SCALE GENOMIC DNA]</scope>
    <source>
        <strain evidence="2 3">16-MA</strain>
    </source>
</reference>
<dbReference type="Pfam" id="PF04832">
    <property type="entry name" value="SOUL"/>
    <property type="match status" value="1"/>
</dbReference>
<feature type="chain" id="PRO_5046701332" evidence="1">
    <location>
        <begin position="22"/>
        <end position="206"/>
    </location>
</feature>